<dbReference type="PANTHER" id="PTHR47959:SF1">
    <property type="entry name" value="ATP-DEPENDENT RNA HELICASE DBPA"/>
    <property type="match status" value="1"/>
</dbReference>
<dbReference type="InterPro" id="IPR000629">
    <property type="entry name" value="RNA-helicase_DEAD-box_CS"/>
</dbReference>
<dbReference type="CDD" id="cd00268">
    <property type="entry name" value="DEADc"/>
    <property type="match status" value="1"/>
</dbReference>
<dbReference type="OrthoDB" id="9805696at2"/>
<dbReference type="SUPFAM" id="SSF52540">
    <property type="entry name" value="P-loop containing nucleoside triphosphate hydrolases"/>
    <property type="match status" value="1"/>
</dbReference>
<dbReference type="InterPro" id="IPR044742">
    <property type="entry name" value="DEAD/DEAH_RhlB"/>
</dbReference>
<dbReference type="InterPro" id="IPR050079">
    <property type="entry name" value="DEAD_box_RNA_helicase"/>
</dbReference>
<feature type="compositionally biased region" description="Basic and acidic residues" evidence="7">
    <location>
        <begin position="508"/>
        <end position="522"/>
    </location>
</feature>
<evidence type="ECO:0000313" key="10">
    <source>
        <dbReference type="EMBL" id="SNR92000.1"/>
    </source>
</evidence>
<dbReference type="GO" id="GO:0005829">
    <property type="term" value="C:cytosol"/>
    <property type="evidence" value="ECO:0007669"/>
    <property type="project" value="TreeGrafter"/>
</dbReference>
<evidence type="ECO:0000256" key="1">
    <source>
        <dbReference type="ARBA" id="ARBA00022741"/>
    </source>
</evidence>
<reference evidence="10 11" key="1">
    <citation type="submission" date="2017-06" db="EMBL/GenBank/DDBJ databases">
        <authorList>
            <person name="Kim H.J."/>
            <person name="Triplett B.A."/>
        </authorList>
    </citation>
    <scope>NUCLEOTIDE SEQUENCE [LARGE SCALE GENOMIC DNA]</scope>
    <source>
        <strain evidence="10 11">DSM 13116</strain>
    </source>
</reference>
<keyword evidence="2 6" id="KW-0378">Hydrolase</keyword>
<dbReference type="InterPro" id="IPR001650">
    <property type="entry name" value="Helicase_C-like"/>
</dbReference>
<proteinExistence type="inferred from homology"/>
<dbReference type="SMART" id="SM00490">
    <property type="entry name" value="HELICc"/>
    <property type="match status" value="1"/>
</dbReference>
<dbReference type="EMBL" id="FZOC01000003">
    <property type="protein sequence ID" value="SNR92000.1"/>
    <property type="molecule type" value="Genomic_DNA"/>
</dbReference>
<evidence type="ECO:0000256" key="3">
    <source>
        <dbReference type="ARBA" id="ARBA00022806"/>
    </source>
</evidence>
<evidence type="ECO:0000256" key="4">
    <source>
        <dbReference type="ARBA" id="ARBA00022840"/>
    </source>
</evidence>
<dbReference type="GO" id="GO:0003724">
    <property type="term" value="F:RNA helicase activity"/>
    <property type="evidence" value="ECO:0007669"/>
    <property type="project" value="TreeGrafter"/>
</dbReference>
<evidence type="ECO:0000256" key="5">
    <source>
        <dbReference type="ARBA" id="ARBA00038437"/>
    </source>
</evidence>
<evidence type="ECO:0000259" key="9">
    <source>
        <dbReference type="PROSITE" id="PS51194"/>
    </source>
</evidence>
<dbReference type="GO" id="GO:0003676">
    <property type="term" value="F:nucleic acid binding"/>
    <property type="evidence" value="ECO:0007669"/>
    <property type="project" value="InterPro"/>
</dbReference>
<feature type="region of interest" description="Disordered" evidence="7">
    <location>
        <begin position="1"/>
        <end position="30"/>
    </location>
</feature>
<feature type="domain" description="Helicase C-terminal" evidence="9">
    <location>
        <begin position="282"/>
        <end position="443"/>
    </location>
</feature>
<dbReference type="GO" id="GO:0005524">
    <property type="term" value="F:ATP binding"/>
    <property type="evidence" value="ECO:0007669"/>
    <property type="project" value="UniProtKB-KW"/>
</dbReference>
<comment type="similarity">
    <text evidence="5 6">Belongs to the DEAD box helicase family.</text>
</comment>
<dbReference type="AlphaFoldDB" id="A0A239A8V9"/>
<dbReference type="InterPro" id="IPR011545">
    <property type="entry name" value="DEAD/DEAH_box_helicase_dom"/>
</dbReference>
<feature type="region of interest" description="Disordered" evidence="7">
    <location>
        <begin position="499"/>
        <end position="542"/>
    </location>
</feature>
<feature type="domain" description="Helicase ATP-binding" evidence="8">
    <location>
        <begin position="100"/>
        <end position="271"/>
    </location>
</feature>
<dbReference type="SMART" id="SM00487">
    <property type="entry name" value="DEXDc"/>
    <property type="match status" value="1"/>
</dbReference>
<dbReference type="InterPro" id="IPR027417">
    <property type="entry name" value="P-loop_NTPase"/>
</dbReference>
<dbReference type="PROSITE" id="PS00039">
    <property type="entry name" value="DEAD_ATP_HELICASE"/>
    <property type="match status" value="1"/>
</dbReference>
<dbReference type="Pfam" id="PF00270">
    <property type="entry name" value="DEAD"/>
    <property type="match status" value="1"/>
</dbReference>
<sequence>MDHDDKETTRTTDTTTDTTSGQPEAAPTRQYVQAPGLTQVQKALLFAEEQAKAPRPEAVGEIAPEDALPEASLDTLPQTLREACTRAGWNQLMPVQEKALPYMLQGRDIMVQARTGSGKTGAFLLPLLGRLKPAQTNCQALILVPTRELAQQVAAEAATLFAGTGVECVAVYGGVGYGAQLDAFKRGAQIVVGTPGRVLDHLLKRSLSLADLSTLIFDEADRMLSIGFYPDMKDIQRYLPRRRVHSAMFSATFPQQVLRLAQEFLTDPGRLSLSEGQVHIADMTHAYYEVPSMGKDRCLMRIIEMESPESAIIFCNTKADVHYLTAVLSRFGYNADELSADLTQSRRDQVLSSVREGRLRFLIATDVAGRGIDIPGLSHVILYSPPENPESYIHRAGRTGRAGAAGTVISLVDVMQKMELMRISRQYGIKLEERALPTEADLAAHVAQRLSTVLEAKWRAKDSLEQERARRYADVVREMAADEHQALLLAMLLDGVYQNSMHVPPPRPEGRKPEPQPQRQDEGAGSGDARPGGAGRRRRRKR</sequence>
<dbReference type="PANTHER" id="PTHR47959">
    <property type="entry name" value="ATP-DEPENDENT RNA HELICASE RHLE-RELATED"/>
    <property type="match status" value="1"/>
</dbReference>
<dbReference type="Gene3D" id="3.40.50.300">
    <property type="entry name" value="P-loop containing nucleotide triphosphate hydrolases"/>
    <property type="match status" value="2"/>
</dbReference>
<dbReference type="Proteomes" id="UP000198324">
    <property type="component" value="Unassembled WGS sequence"/>
</dbReference>
<protein>
    <submittedName>
        <fullName evidence="10">ATP-dependent RNA helicase DeaD</fullName>
    </submittedName>
</protein>
<dbReference type="PROSITE" id="PS51194">
    <property type="entry name" value="HELICASE_CTER"/>
    <property type="match status" value="1"/>
</dbReference>
<evidence type="ECO:0000313" key="11">
    <source>
        <dbReference type="Proteomes" id="UP000198324"/>
    </source>
</evidence>
<feature type="compositionally biased region" description="Basic and acidic residues" evidence="7">
    <location>
        <begin position="1"/>
        <end position="10"/>
    </location>
</feature>
<accession>A0A239A8V9</accession>
<evidence type="ECO:0000256" key="6">
    <source>
        <dbReference type="RuleBase" id="RU000492"/>
    </source>
</evidence>
<organism evidence="10 11">
    <name type="scientific">Humidesulfovibrio mexicanus</name>
    <dbReference type="NCBI Taxonomy" id="147047"/>
    <lineage>
        <taxon>Bacteria</taxon>
        <taxon>Pseudomonadati</taxon>
        <taxon>Thermodesulfobacteriota</taxon>
        <taxon>Desulfovibrionia</taxon>
        <taxon>Desulfovibrionales</taxon>
        <taxon>Desulfovibrionaceae</taxon>
        <taxon>Humidesulfovibrio</taxon>
    </lineage>
</organism>
<gene>
    <name evidence="10" type="ORF">SAMN04488503_1918</name>
</gene>
<keyword evidence="4 6" id="KW-0067">ATP-binding</keyword>
<evidence type="ECO:0000256" key="2">
    <source>
        <dbReference type="ARBA" id="ARBA00022801"/>
    </source>
</evidence>
<dbReference type="RefSeq" id="WP_089274089.1">
    <property type="nucleotide sequence ID" value="NZ_FZOC01000003.1"/>
</dbReference>
<keyword evidence="1 6" id="KW-0547">Nucleotide-binding</keyword>
<keyword evidence="11" id="KW-1185">Reference proteome</keyword>
<keyword evidence="3 6" id="KW-0347">Helicase</keyword>
<dbReference type="GO" id="GO:0016787">
    <property type="term" value="F:hydrolase activity"/>
    <property type="evidence" value="ECO:0007669"/>
    <property type="project" value="UniProtKB-KW"/>
</dbReference>
<dbReference type="InterPro" id="IPR014001">
    <property type="entry name" value="Helicase_ATP-bd"/>
</dbReference>
<feature type="compositionally biased region" description="Gly residues" evidence="7">
    <location>
        <begin position="524"/>
        <end position="534"/>
    </location>
</feature>
<evidence type="ECO:0000256" key="7">
    <source>
        <dbReference type="SAM" id="MobiDB-lite"/>
    </source>
</evidence>
<name>A0A239A8V9_9BACT</name>
<dbReference type="CDD" id="cd18787">
    <property type="entry name" value="SF2_C_DEAD"/>
    <property type="match status" value="1"/>
</dbReference>
<dbReference type="Pfam" id="PF00271">
    <property type="entry name" value="Helicase_C"/>
    <property type="match status" value="1"/>
</dbReference>
<evidence type="ECO:0000259" key="8">
    <source>
        <dbReference type="PROSITE" id="PS51192"/>
    </source>
</evidence>
<dbReference type="PROSITE" id="PS51192">
    <property type="entry name" value="HELICASE_ATP_BIND_1"/>
    <property type="match status" value="1"/>
</dbReference>